<feature type="compositionally biased region" description="Low complexity" evidence="2">
    <location>
        <begin position="195"/>
        <end position="206"/>
    </location>
</feature>
<feature type="compositionally biased region" description="Basic and acidic residues" evidence="2">
    <location>
        <begin position="898"/>
        <end position="908"/>
    </location>
</feature>
<feature type="compositionally biased region" description="Acidic residues" evidence="2">
    <location>
        <begin position="965"/>
        <end position="979"/>
    </location>
</feature>
<dbReference type="Pfam" id="PF10313">
    <property type="entry name" value="DUF2415"/>
    <property type="match status" value="1"/>
</dbReference>
<dbReference type="STRING" id="1684307.A0A316UBN7"/>
<feature type="region of interest" description="Disordered" evidence="2">
    <location>
        <begin position="654"/>
        <end position="759"/>
    </location>
</feature>
<reference evidence="4 5" key="1">
    <citation type="journal article" date="2018" name="Mol. Biol. Evol.">
        <title>Broad Genomic Sampling Reveals a Smut Pathogenic Ancestry of the Fungal Clade Ustilaginomycotina.</title>
        <authorList>
            <person name="Kijpornyongpan T."/>
            <person name="Mondo S.J."/>
            <person name="Barry K."/>
            <person name="Sandor L."/>
            <person name="Lee J."/>
            <person name="Lipzen A."/>
            <person name="Pangilinan J."/>
            <person name="LaButti K."/>
            <person name="Hainaut M."/>
            <person name="Henrissat B."/>
            <person name="Grigoriev I.V."/>
            <person name="Spatafora J.W."/>
            <person name="Aime M.C."/>
        </authorList>
    </citation>
    <scope>NUCLEOTIDE SEQUENCE [LARGE SCALE GENOMIC DNA]</scope>
    <source>
        <strain evidence="4 5">MCA 4718</strain>
    </source>
</reference>
<feature type="compositionally biased region" description="Polar residues" evidence="2">
    <location>
        <begin position="541"/>
        <end position="557"/>
    </location>
</feature>
<dbReference type="PROSITE" id="PS50082">
    <property type="entry name" value="WD_REPEATS_2"/>
    <property type="match status" value="1"/>
</dbReference>
<dbReference type="InterPro" id="IPR019417">
    <property type="entry name" value="DUF2415"/>
</dbReference>
<evidence type="ECO:0000256" key="1">
    <source>
        <dbReference type="PROSITE-ProRule" id="PRU00221"/>
    </source>
</evidence>
<organism evidence="4 5">
    <name type="scientific">Pseudomicrostroma glucosiphilum</name>
    <dbReference type="NCBI Taxonomy" id="1684307"/>
    <lineage>
        <taxon>Eukaryota</taxon>
        <taxon>Fungi</taxon>
        <taxon>Dikarya</taxon>
        <taxon>Basidiomycota</taxon>
        <taxon>Ustilaginomycotina</taxon>
        <taxon>Exobasidiomycetes</taxon>
        <taxon>Microstromatales</taxon>
        <taxon>Microstromatales incertae sedis</taxon>
        <taxon>Pseudomicrostroma</taxon>
    </lineage>
</organism>
<feature type="region of interest" description="Disordered" evidence="2">
    <location>
        <begin position="186"/>
        <end position="213"/>
    </location>
</feature>
<dbReference type="PROSITE" id="PS50294">
    <property type="entry name" value="WD_REPEATS_REGION"/>
    <property type="match status" value="1"/>
</dbReference>
<feature type="region of interest" description="Disordered" evidence="2">
    <location>
        <begin position="780"/>
        <end position="995"/>
    </location>
</feature>
<proteinExistence type="predicted"/>
<dbReference type="PANTHER" id="PTHR43991">
    <property type="entry name" value="WD REPEAT PROTEIN (AFU_ORTHOLOGUE AFUA_8G05640)-RELATED"/>
    <property type="match status" value="1"/>
</dbReference>
<evidence type="ECO:0000259" key="3">
    <source>
        <dbReference type="Pfam" id="PF10313"/>
    </source>
</evidence>
<feature type="compositionally biased region" description="Polar residues" evidence="2">
    <location>
        <begin position="661"/>
        <end position="675"/>
    </location>
</feature>
<dbReference type="PANTHER" id="PTHR43991:SF9">
    <property type="entry name" value="DUF2415 DOMAIN-CONTAINING PROTEIN"/>
    <property type="match status" value="1"/>
</dbReference>
<feature type="compositionally biased region" description="Low complexity" evidence="2">
    <location>
        <begin position="926"/>
        <end position="963"/>
    </location>
</feature>
<protein>
    <recommendedName>
        <fullName evidence="3">DUF2415 domain-containing protein</fullName>
    </recommendedName>
</protein>
<sequence>MTRTQEPRYVADVPLVLPARIHIEHLQLRDILQPSSTKGKLLYLNHLKIDEIDFEDPKSPAATFCSLDFRANCLVTGHGLLAAGGQFSELAIRPLSAASTPAGANVSTSTTSSSQQRQPTPWLLRTPTGGSINNSVAIYPDPVSIAENKRAMISESSGRSAKALKKEASSSPVPLRGELAEGMWLRDEPHGGTQSISGPSSRPMSSVEDDSDAESLAAAYGFERKYAGPSCYPAGDRLRSRTESKSKSKKEVDCKSLSGPGDRRRMMCYSAMSTSNVRVYCCNNDRSLKVYKLRPPSGASSSPALESGLPGLTRSHTLDFPTAVNHCSFSPDGQTLLAVGDTPHVFLYHRHPSTGAFSHITTYSASSDASFSTSWHPDGTKFAVASQDGVVSVWDVRSSKKLAELKTSQDANMMVNLGGLNGANGAARVVKFSPCGRFLAFTEHRLYFHVYDTLTYSRGQRIRIPTSLDEDSIETVEVAGGRDLGGATSATPLLSNFPESRERRTGLLESRLLSSLYGQGRSSSFAEGLFGSARRETESLTSSLRLPSLGDSSSSLHAASPAGGVGNSSSPATGANESAVNALREAQRSLMAVRERIAARSRQDPSFTSGAGTASGVGISGPFDPFIADAGFSMPGLAPNFSDGEQDIAAIRRESRPDASGQESGSSPLRSSNPRTEADRTRLRLEAQPHDSDDDEEIEGPISDYIRRRRNLSRFLPRPDDGTGSVSTPATRMRRWFPDGRFGDDPDASGGGEGRPQTASELFESSLAEILDDGTLHVGVAEEPDSTNDDPDGETIGGGNAEDAEEEEGVIFIDDYPPEGGPTGADSITRRLPPLIPSTARAEDRSVGRPLRRAREASTQATLRIPPTLRVRQESANAGEHPQQQDQQAGPPRPRWPMTRERAGEIERAGSGTTATSSPFGPFFPPANTTTAAAAPTATTGTSTTASRNLTAAPTSTAALPSSDPDSDCEEEEQEEEADTGGASRRRTEEDSEDLLTRLLYPSTVGASAGGSGIASGPRRGAGVNAGIVPDEQWLNISGLTWDPDGDYLYVSSERCVCRWAVLRPGEGGDLVGGWEKGEVR</sequence>
<gene>
    <name evidence="4" type="ORF">BCV69DRAFT_281745</name>
</gene>
<dbReference type="OrthoDB" id="64353at2759"/>
<evidence type="ECO:0000313" key="4">
    <source>
        <dbReference type="EMBL" id="PWN21823.1"/>
    </source>
</evidence>
<feature type="region of interest" description="Disordered" evidence="2">
    <location>
        <begin position="233"/>
        <end position="258"/>
    </location>
</feature>
<dbReference type="GeneID" id="37013829"/>
<keyword evidence="5" id="KW-1185">Reference proteome</keyword>
<feature type="region of interest" description="Disordered" evidence="2">
    <location>
        <begin position="100"/>
        <end position="122"/>
    </location>
</feature>
<feature type="repeat" description="WD" evidence="1">
    <location>
        <begin position="363"/>
        <end position="404"/>
    </location>
</feature>
<feature type="compositionally biased region" description="Acidic residues" evidence="2">
    <location>
        <begin position="782"/>
        <end position="793"/>
    </location>
</feature>
<dbReference type="SUPFAM" id="SSF50978">
    <property type="entry name" value="WD40 repeat-like"/>
    <property type="match status" value="1"/>
</dbReference>
<name>A0A316UBN7_9BASI</name>
<keyword evidence="1" id="KW-0853">WD repeat</keyword>
<dbReference type="InterPro" id="IPR036322">
    <property type="entry name" value="WD40_repeat_dom_sf"/>
</dbReference>
<dbReference type="Pfam" id="PF00400">
    <property type="entry name" value="WD40"/>
    <property type="match status" value="1"/>
</dbReference>
<feature type="domain" description="DUF2415" evidence="3">
    <location>
        <begin position="425"/>
        <end position="454"/>
    </location>
</feature>
<feature type="compositionally biased region" description="Basic and acidic residues" evidence="2">
    <location>
        <begin position="236"/>
        <end position="254"/>
    </location>
</feature>
<evidence type="ECO:0000256" key="2">
    <source>
        <dbReference type="SAM" id="MobiDB-lite"/>
    </source>
</evidence>
<accession>A0A316UBN7</accession>
<feature type="compositionally biased region" description="Basic and acidic residues" evidence="2">
    <location>
        <begin position="676"/>
        <end position="691"/>
    </location>
</feature>
<dbReference type="Gene3D" id="2.130.10.10">
    <property type="entry name" value="YVTN repeat-like/Quinoprotein amine dehydrogenase"/>
    <property type="match status" value="1"/>
</dbReference>
<dbReference type="InterPro" id="IPR001680">
    <property type="entry name" value="WD40_rpt"/>
</dbReference>
<feature type="region of interest" description="Disordered" evidence="2">
    <location>
        <begin position="541"/>
        <end position="579"/>
    </location>
</feature>
<dbReference type="InterPro" id="IPR015943">
    <property type="entry name" value="WD40/YVTN_repeat-like_dom_sf"/>
</dbReference>
<dbReference type="AlphaFoldDB" id="A0A316UBN7"/>
<evidence type="ECO:0000313" key="5">
    <source>
        <dbReference type="Proteomes" id="UP000245942"/>
    </source>
</evidence>
<feature type="region of interest" description="Disordered" evidence="2">
    <location>
        <begin position="596"/>
        <end position="615"/>
    </location>
</feature>
<dbReference type="Proteomes" id="UP000245942">
    <property type="component" value="Unassembled WGS sequence"/>
</dbReference>
<dbReference type="SMART" id="SM00320">
    <property type="entry name" value="WD40"/>
    <property type="match status" value="3"/>
</dbReference>
<dbReference type="EMBL" id="KZ819324">
    <property type="protein sequence ID" value="PWN21823.1"/>
    <property type="molecule type" value="Genomic_DNA"/>
</dbReference>
<dbReference type="RefSeq" id="XP_025348983.1">
    <property type="nucleotide sequence ID" value="XM_025492095.1"/>
</dbReference>
<feature type="compositionally biased region" description="Polar residues" evidence="2">
    <location>
        <begin position="567"/>
        <end position="579"/>
    </location>
</feature>